<proteinExistence type="predicted"/>
<evidence type="ECO:0000313" key="1">
    <source>
        <dbReference type="EMBL" id="PHJ24589.1"/>
    </source>
</evidence>
<dbReference type="AlphaFoldDB" id="A0A2C6LA21"/>
<gene>
    <name evidence="1" type="ORF">CSUI_001553</name>
</gene>
<keyword evidence="2" id="KW-1185">Reference proteome</keyword>
<feature type="non-terminal residue" evidence="1">
    <location>
        <position position="1"/>
    </location>
</feature>
<organism evidence="1 2">
    <name type="scientific">Cystoisospora suis</name>
    <dbReference type="NCBI Taxonomy" id="483139"/>
    <lineage>
        <taxon>Eukaryota</taxon>
        <taxon>Sar</taxon>
        <taxon>Alveolata</taxon>
        <taxon>Apicomplexa</taxon>
        <taxon>Conoidasida</taxon>
        <taxon>Coccidia</taxon>
        <taxon>Eucoccidiorida</taxon>
        <taxon>Eimeriorina</taxon>
        <taxon>Sarcocystidae</taxon>
        <taxon>Cystoisospora</taxon>
    </lineage>
</organism>
<dbReference type="VEuPathDB" id="ToxoDB:CSUI_001553"/>
<reference evidence="1 2" key="1">
    <citation type="journal article" date="2017" name="Int. J. Parasitol.">
        <title>The genome of the protozoan parasite Cystoisospora suis and a reverse vaccinology approach to identify vaccine candidates.</title>
        <authorList>
            <person name="Palmieri N."/>
            <person name="Shrestha A."/>
            <person name="Ruttkowski B."/>
            <person name="Beck T."/>
            <person name="Vogl C."/>
            <person name="Tomley F."/>
            <person name="Blake D.P."/>
            <person name="Joachim A."/>
        </authorList>
    </citation>
    <scope>NUCLEOTIDE SEQUENCE [LARGE SCALE GENOMIC DNA]</scope>
    <source>
        <strain evidence="1 2">Wien I</strain>
    </source>
</reference>
<comment type="caution">
    <text evidence="1">The sequence shown here is derived from an EMBL/GenBank/DDBJ whole genome shotgun (WGS) entry which is preliminary data.</text>
</comment>
<dbReference type="EMBL" id="MIGC01000629">
    <property type="protein sequence ID" value="PHJ24589.1"/>
    <property type="molecule type" value="Genomic_DNA"/>
</dbReference>
<dbReference type="Proteomes" id="UP000221165">
    <property type="component" value="Unassembled WGS sequence"/>
</dbReference>
<name>A0A2C6LA21_9APIC</name>
<accession>A0A2C6LA21</accession>
<protein>
    <submittedName>
        <fullName evidence="1">Uncharacterized protein</fullName>
    </submittedName>
</protein>
<sequence length="23" mass="2631">VRTSCDEELDRKRLGTITSSKHV</sequence>
<evidence type="ECO:0000313" key="2">
    <source>
        <dbReference type="Proteomes" id="UP000221165"/>
    </source>
</evidence>